<dbReference type="SUPFAM" id="SSF48264">
    <property type="entry name" value="Cytochrome P450"/>
    <property type="match status" value="1"/>
</dbReference>
<protein>
    <submittedName>
        <fullName evidence="15">TBXAS1</fullName>
    </submittedName>
</protein>
<evidence type="ECO:0000256" key="12">
    <source>
        <dbReference type="ARBA" id="ARBA00023136"/>
    </source>
</evidence>
<keyword evidence="6 13" id="KW-0479">Metal-binding</keyword>
<gene>
    <name evidence="15" type="ORF">LAZ67_7002942</name>
</gene>
<evidence type="ECO:0000256" key="13">
    <source>
        <dbReference type="RuleBase" id="RU000461"/>
    </source>
</evidence>
<keyword evidence="12" id="KW-0472">Membrane</keyword>
<dbReference type="PROSITE" id="PS00086">
    <property type="entry name" value="CYTOCHROME_P450"/>
    <property type="match status" value="1"/>
</dbReference>
<evidence type="ECO:0000313" key="15">
    <source>
        <dbReference type="EMBL" id="UYV70418.1"/>
    </source>
</evidence>
<evidence type="ECO:0000256" key="11">
    <source>
        <dbReference type="ARBA" id="ARBA00023033"/>
    </source>
</evidence>
<evidence type="ECO:0000256" key="3">
    <source>
        <dbReference type="ARBA" id="ARBA00004406"/>
    </source>
</evidence>
<dbReference type="Pfam" id="PF00067">
    <property type="entry name" value="p450"/>
    <property type="match status" value="1"/>
</dbReference>
<dbReference type="InterPro" id="IPR017972">
    <property type="entry name" value="Cyt_P450_CS"/>
</dbReference>
<dbReference type="InterPro" id="IPR001128">
    <property type="entry name" value="Cyt_P450"/>
</dbReference>
<dbReference type="PANTHER" id="PTHR24292">
    <property type="entry name" value="CYTOCHROME P450"/>
    <property type="match status" value="1"/>
</dbReference>
<evidence type="ECO:0000256" key="10">
    <source>
        <dbReference type="ARBA" id="ARBA00023004"/>
    </source>
</evidence>
<evidence type="ECO:0000313" key="16">
    <source>
        <dbReference type="Proteomes" id="UP001235939"/>
    </source>
</evidence>
<evidence type="ECO:0000256" key="7">
    <source>
        <dbReference type="ARBA" id="ARBA00022824"/>
    </source>
</evidence>
<keyword evidence="16" id="KW-1185">Reference proteome</keyword>
<evidence type="ECO:0000256" key="5">
    <source>
        <dbReference type="ARBA" id="ARBA00022617"/>
    </source>
</evidence>
<keyword evidence="10 13" id="KW-0408">Iron</keyword>
<comment type="similarity">
    <text evidence="4 13">Belongs to the cytochrome P450 family.</text>
</comment>
<comment type="subcellular location">
    <subcellularLocation>
        <location evidence="3">Endoplasmic reticulum membrane</location>
        <topology evidence="3">Peripheral membrane protein</topology>
    </subcellularLocation>
    <subcellularLocation>
        <location evidence="2">Microsome membrane</location>
        <topology evidence="2">Peripheral membrane protein</topology>
    </subcellularLocation>
</comment>
<evidence type="ECO:0000256" key="9">
    <source>
        <dbReference type="ARBA" id="ARBA00023002"/>
    </source>
</evidence>
<dbReference type="PANTHER" id="PTHR24292:SF54">
    <property type="entry name" value="CYP9F3-RELATED"/>
    <property type="match status" value="1"/>
</dbReference>
<dbReference type="PRINTS" id="PR00463">
    <property type="entry name" value="EP450I"/>
</dbReference>
<keyword evidence="5 13" id="KW-0349">Heme</keyword>
<dbReference type="InterPro" id="IPR002401">
    <property type="entry name" value="Cyt_P450_E_grp-I"/>
</dbReference>
<dbReference type="Proteomes" id="UP001235939">
    <property type="component" value="Chromosome 07"/>
</dbReference>
<feature type="region of interest" description="Disordered" evidence="14">
    <location>
        <begin position="37"/>
        <end position="56"/>
    </location>
</feature>
<evidence type="ECO:0000256" key="6">
    <source>
        <dbReference type="ARBA" id="ARBA00022723"/>
    </source>
</evidence>
<keyword evidence="11 13" id="KW-0503">Monooxygenase</keyword>
<sequence length="122" mass="14087">MNSEDFKYKNWTFPARTVFQVPMAALHRMPQLWDDPETFDPDRFGQGQRPDSLNFQPFGAGPRQCPGLRYARLEVQAFFAKMLRKFKIKPSMKMPISGELEPADSLFVTRTKGGIYVDLEPL</sequence>
<name>A0ABY6KP26_9ARAC</name>
<reference evidence="15 16" key="1">
    <citation type="submission" date="2022-01" db="EMBL/GenBank/DDBJ databases">
        <title>A chromosomal length assembly of Cordylochernes scorpioides.</title>
        <authorList>
            <person name="Zeh D."/>
            <person name="Zeh J."/>
        </authorList>
    </citation>
    <scope>NUCLEOTIDE SEQUENCE [LARGE SCALE GENOMIC DNA]</scope>
    <source>
        <strain evidence="15">IN4F17</strain>
        <tissue evidence="15">Whole Body</tissue>
    </source>
</reference>
<keyword evidence="9 13" id="KW-0560">Oxidoreductase</keyword>
<proteinExistence type="inferred from homology"/>
<evidence type="ECO:0000256" key="14">
    <source>
        <dbReference type="SAM" id="MobiDB-lite"/>
    </source>
</evidence>
<organism evidence="15 16">
    <name type="scientific">Cordylochernes scorpioides</name>
    <dbReference type="NCBI Taxonomy" id="51811"/>
    <lineage>
        <taxon>Eukaryota</taxon>
        <taxon>Metazoa</taxon>
        <taxon>Ecdysozoa</taxon>
        <taxon>Arthropoda</taxon>
        <taxon>Chelicerata</taxon>
        <taxon>Arachnida</taxon>
        <taxon>Pseudoscorpiones</taxon>
        <taxon>Cheliferoidea</taxon>
        <taxon>Chernetidae</taxon>
        <taxon>Cordylochernes</taxon>
    </lineage>
</organism>
<comment type="cofactor">
    <cofactor evidence="1">
        <name>heme</name>
        <dbReference type="ChEBI" id="CHEBI:30413"/>
    </cofactor>
</comment>
<evidence type="ECO:0000256" key="8">
    <source>
        <dbReference type="ARBA" id="ARBA00022848"/>
    </source>
</evidence>
<evidence type="ECO:0000256" key="1">
    <source>
        <dbReference type="ARBA" id="ARBA00001971"/>
    </source>
</evidence>
<dbReference type="InterPro" id="IPR036396">
    <property type="entry name" value="Cyt_P450_sf"/>
</dbReference>
<dbReference type="InterPro" id="IPR050476">
    <property type="entry name" value="Insect_CytP450_Detox"/>
</dbReference>
<dbReference type="EMBL" id="CP092869">
    <property type="protein sequence ID" value="UYV70418.1"/>
    <property type="molecule type" value="Genomic_DNA"/>
</dbReference>
<accession>A0ABY6KP26</accession>
<keyword evidence="8" id="KW-0492">Microsome</keyword>
<keyword evidence="7" id="KW-0256">Endoplasmic reticulum</keyword>
<evidence type="ECO:0000256" key="2">
    <source>
        <dbReference type="ARBA" id="ARBA00004174"/>
    </source>
</evidence>
<evidence type="ECO:0000256" key="4">
    <source>
        <dbReference type="ARBA" id="ARBA00010617"/>
    </source>
</evidence>
<dbReference type="Gene3D" id="1.10.630.10">
    <property type="entry name" value="Cytochrome P450"/>
    <property type="match status" value="1"/>
</dbReference>